<dbReference type="SMART" id="SM00382">
    <property type="entry name" value="AAA"/>
    <property type="match status" value="1"/>
</dbReference>
<dbReference type="Pfam" id="PF00004">
    <property type="entry name" value="AAA"/>
    <property type="match status" value="1"/>
</dbReference>
<dbReference type="GO" id="GO:0005778">
    <property type="term" value="C:peroxisomal membrane"/>
    <property type="evidence" value="ECO:0007669"/>
    <property type="project" value="TreeGrafter"/>
</dbReference>
<dbReference type="Gene3D" id="3.10.330.10">
    <property type="match status" value="1"/>
</dbReference>
<keyword evidence="4" id="KW-1185">Reference proteome</keyword>
<dbReference type="InterPro" id="IPR003960">
    <property type="entry name" value="ATPase_AAA_CS"/>
</dbReference>
<dbReference type="AlphaFoldDB" id="A0A058ZAF4"/>
<dbReference type="PANTHER" id="PTHR23077">
    <property type="entry name" value="AAA-FAMILY ATPASE"/>
    <property type="match status" value="1"/>
</dbReference>
<sequence>MVIPPVASLSGLLAGERPTGTPCLVAPSQSADSYFDCPASWVETLEGLQRKGGVGALVVLRLEIAAHAGQSTPRVSFVPWSGREASAHVVRRAEEQWRQAEASLIAAPPSSDPTGNSSWPMGLLSAALASLVAPLAESPERSPLPAVVTVGAHFGRCLGGPPGTEEDPGPWRASGTLLLIPGSSKGGGSATPVAARSLHVRALTPGDWTLLDHSAELASQRLVECGPVVTLSSAGEEALLAVPAVHGRGGGAAFFQIVSCDPEGVPFVRLTGNTELVVSPPDGPARGESDPEAAAAAESAPATVRAAPPKFDTMLTKHLDPVRAAVVQDLALAFGMSDGPHVSGTLIGIDGPNGKTAICHWAQALVSRLDVLCATEFLDCRSLALAPLPQAPGPTSNDGEMPGHEVLSAALRVRAELFGAMSRCVAAALDGKHVLLVLDNLEKISPPNLPITGQADDPGVPLSSSDGRLVGEYLKELVRTARRDLSRADAPTGRIHILATCAGLGSVEPALSRDAIAGGPAMFARKVAGMSPGREDRRVLLLQAAGLCVSQGEDESQSPGPLAGDWFQEAAFQTEGFSCLDIEQVVLAAGIPLGVPCECAQPERAAICGLPRRDKGPCLSVAERLVDAALGDFVPVARRATADGPSAAGAQDRRKGDLADWSSFIGSADAVNALRESIEWPIRYSHLFGEEATRRRSPGVLLFGPSGSGKTALGLLAARMSRLPVVHVPGPSSVLDKYVGGSEQRVRALFARARASRPCILFFDEFEAIAPRRGGAASGGGGGGGGGEGGGADITDRVVNALLTELDGVDGGLEGVFVMAASSRPWCIDPALLRPGRIERRAALGLPSLEEAAGFLASRAMEAGLRIVPEDGAGQATGKGVDAGVAVRTDSQSGPSEGHSWLPVAELCAGWSCPELDALLMECRMAALRRVFEHQLDRSSGEGAGPPPGLQVGAPFLVSMSDLRTAHRAVRPHESLRRRNLMGRAFGAFAAGDAERAARIEQVLGRLPDERLPPAGPHLDALIRALDGSGVGELSLA</sequence>
<evidence type="ECO:0000313" key="3">
    <source>
        <dbReference type="EMBL" id="KCV71344.1"/>
    </source>
</evidence>
<dbReference type="PROSITE" id="PS00674">
    <property type="entry name" value="AAA"/>
    <property type="match status" value="1"/>
</dbReference>
<dbReference type="InterPro" id="IPR003593">
    <property type="entry name" value="AAA+_ATPase"/>
</dbReference>
<dbReference type="GO" id="GO:0005829">
    <property type="term" value="C:cytosol"/>
    <property type="evidence" value="ECO:0007669"/>
    <property type="project" value="TreeGrafter"/>
</dbReference>
<dbReference type="eggNOG" id="KOG0735">
    <property type="taxonomic scope" value="Eukaryota"/>
</dbReference>
<dbReference type="GO" id="GO:0016558">
    <property type="term" value="P:protein import into peroxisome matrix"/>
    <property type="evidence" value="ECO:0007669"/>
    <property type="project" value="TreeGrafter"/>
</dbReference>
<feature type="region of interest" description="Disordered" evidence="1">
    <location>
        <begin position="280"/>
        <end position="303"/>
    </location>
</feature>
<evidence type="ECO:0000259" key="2">
    <source>
        <dbReference type="SMART" id="SM00382"/>
    </source>
</evidence>
<dbReference type="PANTHER" id="PTHR23077:SF12">
    <property type="entry name" value="PEROXISOMAL ATPASE PEX1"/>
    <property type="match status" value="1"/>
</dbReference>
<organism evidence="3">
    <name type="scientific">Fonticula alba</name>
    <name type="common">Slime mold</name>
    <dbReference type="NCBI Taxonomy" id="691883"/>
    <lineage>
        <taxon>Eukaryota</taxon>
        <taxon>Rotosphaerida</taxon>
        <taxon>Fonticulaceae</taxon>
        <taxon>Fonticula</taxon>
    </lineage>
</organism>
<evidence type="ECO:0000256" key="1">
    <source>
        <dbReference type="SAM" id="MobiDB-lite"/>
    </source>
</evidence>
<dbReference type="Proteomes" id="UP000030693">
    <property type="component" value="Unassembled WGS sequence"/>
</dbReference>
<dbReference type="GeneID" id="20527017"/>
<dbReference type="RefSeq" id="XP_009494467.1">
    <property type="nucleotide sequence ID" value="XM_009496192.1"/>
</dbReference>
<dbReference type="InterPro" id="IPR050168">
    <property type="entry name" value="AAA_ATPase_domain"/>
</dbReference>
<name>A0A058ZAF4_FONAL</name>
<protein>
    <recommendedName>
        <fullName evidence="2">AAA+ ATPase domain-containing protein</fullName>
    </recommendedName>
</protein>
<dbReference type="GO" id="GO:0005524">
    <property type="term" value="F:ATP binding"/>
    <property type="evidence" value="ECO:0007669"/>
    <property type="project" value="InterPro"/>
</dbReference>
<accession>A0A058ZAF4</accession>
<dbReference type="Gene3D" id="1.10.8.60">
    <property type="match status" value="1"/>
</dbReference>
<gene>
    <name evidence="3" type="ORF">H696_02292</name>
</gene>
<dbReference type="STRING" id="691883.A0A058ZAF4"/>
<dbReference type="SUPFAM" id="SSF52540">
    <property type="entry name" value="P-loop containing nucleoside triphosphate hydrolases"/>
    <property type="match status" value="1"/>
</dbReference>
<dbReference type="InterPro" id="IPR003959">
    <property type="entry name" value="ATPase_AAA_core"/>
</dbReference>
<proteinExistence type="predicted"/>
<feature type="compositionally biased region" description="Low complexity" evidence="1">
    <location>
        <begin position="292"/>
        <end position="303"/>
    </location>
</feature>
<feature type="domain" description="AAA+ ATPase" evidence="2">
    <location>
        <begin position="696"/>
        <end position="848"/>
    </location>
</feature>
<dbReference type="Gene3D" id="3.40.50.300">
    <property type="entry name" value="P-loop containing nucleotide triphosphate hydrolases"/>
    <property type="match status" value="1"/>
</dbReference>
<reference evidence="3" key="1">
    <citation type="submission" date="2013-04" db="EMBL/GenBank/DDBJ databases">
        <title>The Genome Sequence of Fonticula alba ATCC 38817.</title>
        <authorList>
            <consortium name="The Broad Institute Genomics Platform"/>
            <person name="Russ C."/>
            <person name="Cuomo C."/>
            <person name="Burger G."/>
            <person name="Gray M.W."/>
            <person name="Holland P.W.H."/>
            <person name="King N."/>
            <person name="Lang F.B.F."/>
            <person name="Roger A.J."/>
            <person name="Ruiz-Trillo I."/>
            <person name="Brown M."/>
            <person name="Walker B."/>
            <person name="Young S."/>
            <person name="Zeng Q."/>
            <person name="Gargeya S."/>
            <person name="Fitzgerald M."/>
            <person name="Haas B."/>
            <person name="Abouelleil A."/>
            <person name="Allen A.W."/>
            <person name="Alvarado L."/>
            <person name="Arachchi H.M."/>
            <person name="Berlin A.M."/>
            <person name="Chapman S.B."/>
            <person name="Gainer-Dewar J."/>
            <person name="Goldberg J."/>
            <person name="Griggs A."/>
            <person name="Gujja S."/>
            <person name="Hansen M."/>
            <person name="Howarth C."/>
            <person name="Imamovic A."/>
            <person name="Ireland A."/>
            <person name="Larimer J."/>
            <person name="McCowan C."/>
            <person name="Murphy C."/>
            <person name="Pearson M."/>
            <person name="Poon T.W."/>
            <person name="Priest M."/>
            <person name="Roberts A."/>
            <person name="Saif S."/>
            <person name="Shea T."/>
            <person name="Sisk P."/>
            <person name="Sykes S."/>
            <person name="Wortman J."/>
            <person name="Nusbaum C."/>
            <person name="Birren B."/>
        </authorList>
    </citation>
    <scope>NUCLEOTIDE SEQUENCE [LARGE SCALE GENOMIC DNA]</scope>
    <source>
        <strain evidence="3">ATCC 38817</strain>
    </source>
</reference>
<dbReference type="InterPro" id="IPR027417">
    <property type="entry name" value="P-loop_NTPase"/>
</dbReference>
<dbReference type="GO" id="GO:0016887">
    <property type="term" value="F:ATP hydrolysis activity"/>
    <property type="evidence" value="ECO:0007669"/>
    <property type="project" value="InterPro"/>
</dbReference>
<dbReference type="EMBL" id="KB932203">
    <property type="protein sequence ID" value="KCV71344.1"/>
    <property type="molecule type" value="Genomic_DNA"/>
</dbReference>
<evidence type="ECO:0000313" key="4">
    <source>
        <dbReference type="Proteomes" id="UP000030693"/>
    </source>
</evidence>